<organism evidence="2">
    <name type="scientific">Rhizophora mucronata</name>
    <name type="common">Asiatic mangrove</name>
    <dbReference type="NCBI Taxonomy" id="61149"/>
    <lineage>
        <taxon>Eukaryota</taxon>
        <taxon>Viridiplantae</taxon>
        <taxon>Streptophyta</taxon>
        <taxon>Embryophyta</taxon>
        <taxon>Tracheophyta</taxon>
        <taxon>Spermatophyta</taxon>
        <taxon>Magnoliopsida</taxon>
        <taxon>eudicotyledons</taxon>
        <taxon>Gunneridae</taxon>
        <taxon>Pentapetalae</taxon>
        <taxon>rosids</taxon>
        <taxon>fabids</taxon>
        <taxon>Malpighiales</taxon>
        <taxon>Rhizophoraceae</taxon>
        <taxon>Rhizophora</taxon>
    </lineage>
</organism>
<feature type="transmembrane region" description="Helical" evidence="1">
    <location>
        <begin position="17"/>
        <end position="36"/>
    </location>
</feature>
<evidence type="ECO:0000313" key="2">
    <source>
        <dbReference type="EMBL" id="MBX58506.1"/>
    </source>
</evidence>
<keyword evidence="1" id="KW-0472">Membrane</keyword>
<accession>A0A2P2PUT3</accession>
<keyword evidence="1" id="KW-1133">Transmembrane helix</keyword>
<proteinExistence type="predicted"/>
<dbReference type="EMBL" id="GGEC01078022">
    <property type="protein sequence ID" value="MBX58506.1"/>
    <property type="molecule type" value="Transcribed_RNA"/>
</dbReference>
<evidence type="ECO:0000256" key="1">
    <source>
        <dbReference type="SAM" id="Phobius"/>
    </source>
</evidence>
<dbReference type="AlphaFoldDB" id="A0A2P2PUT3"/>
<keyword evidence="1" id="KW-0812">Transmembrane</keyword>
<reference evidence="2" key="1">
    <citation type="submission" date="2018-02" db="EMBL/GenBank/DDBJ databases">
        <title>Rhizophora mucronata_Transcriptome.</title>
        <authorList>
            <person name="Meera S.P."/>
            <person name="Sreeshan A."/>
            <person name="Augustine A."/>
        </authorList>
    </citation>
    <scope>NUCLEOTIDE SEQUENCE</scope>
    <source>
        <tissue evidence="2">Leaf</tissue>
    </source>
</reference>
<name>A0A2P2PUT3_RHIMU</name>
<protein>
    <submittedName>
        <fullName evidence="2">Uncharacterized protein</fullName>
    </submittedName>
</protein>
<sequence>MIRIIMIKTVAGVSPRISFSMWVCFIFWRFLILPFLA</sequence>